<accession>A0ABP0GEL3</accession>
<protein>
    <submittedName>
        <fullName evidence="2">Uncharacterized protein</fullName>
    </submittedName>
</protein>
<feature type="region of interest" description="Disordered" evidence="1">
    <location>
        <begin position="46"/>
        <end position="73"/>
    </location>
</feature>
<dbReference type="EMBL" id="CAWYQH010000114">
    <property type="protein sequence ID" value="CAK8690215.1"/>
    <property type="molecule type" value="Genomic_DNA"/>
</dbReference>
<keyword evidence="3" id="KW-1185">Reference proteome</keyword>
<evidence type="ECO:0000256" key="1">
    <source>
        <dbReference type="SAM" id="MobiDB-lite"/>
    </source>
</evidence>
<evidence type="ECO:0000313" key="2">
    <source>
        <dbReference type="EMBL" id="CAK8690215.1"/>
    </source>
</evidence>
<reference evidence="2 3" key="1">
    <citation type="submission" date="2024-02" db="EMBL/GenBank/DDBJ databases">
        <authorList>
            <person name="Daric V."/>
            <person name="Darras S."/>
        </authorList>
    </citation>
    <scope>NUCLEOTIDE SEQUENCE [LARGE SCALE GENOMIC DNA]</scope>
</reference>
<organism evidence="2 3">
    <name type="scientific">Clavelina lepadiformis</name>
    <name type="common">Light-bulb sea squirt</name>
    <name type="synonym">Ascidia lepadiformis</name>
    <dbReference type="NCBI Taxonomy" id="159417"/>
    <lineage>
        <taxon>Eukaryota</taxon>
        <taxon>Metazoa</taxon>
        <taxon>Chordata</taxon>
        <taxon>Tunicata</taxon>
        <taxon>Ascidiacea</taxon>
        <taxon>Aplousobranchia</taxon>
        <taxon>Clavelinidae</taxon>
        <taxon>Clavelina</taxon>
    </lineage>
</organism>
<evidence type="ECO:0000313" key="3">
    <source>
        <dbReference type="Proteomes" id="UP001642483"/>
    </source>
</evidence>
<sequence>MSLCQHQVVSNGDPFPFSVCRLFYAELSGHVSLYLSADKCEPRSGKSKVSKVIKGQHLSRRGKHQIRTNKDADNQDKRWCSWSGSVIRRDPLRSQPTT</sequence>
<gene>
    <name evidence="2" type="ORF">CVLEPA_LOCUS22849</name>
</gene>
<feature type="compositionally biased region" description="Basic residues" evidence="1">
    <location>
        <begin position="57"/>
        <end position="67"/>
    </location>
</feature>
<dbReference type="Proteomes" id="UP001642483">
    <property type="component" value="Unassembled WGS sequence"/>
</dbReference>
<name>A0ABP0GEL3_CLALP</name>
<proteinExistence type="predicted"/>
<comment type="caution">
    <text evidence="2">The sequence shown here is derived from an EMBL/GenBank/DDBJ whole genome shotgun (WGS) entry which is preliminary data.</text>
</comment>